<dbReference type="AlphaFoldDB" id="A0AAW7ZE09"/>
<accession>A0AAW7ZE09</accession>
<evidence type="ECO:0000313" key="2">
    <source>
        <dbReference type="Proteomes" id="UP001172911"/>
    </source>
</evidence>
<sequence>MGSNTPKIGLYKINPETDGAHTFNVDTHLNDNWDKIDNEIGQIKVTDAAQSDAIAAHLADGVQDDAHGLQAILGDASPVSLTLPHGLSLVNAGRSSVLKPKFKGRQLVNLLGSDGNCEDVNKWSTYTGAAKELDANNKVYGSNSIKLTLNGYTATALYSTITQLVKPNSFYILLGDLKNGNAADGLRIRFNYGSNYVHGNNVTDTSKFSLSYVKFGTGGSVGELHAEVSCAGASGQYCYMDGIRVYEITQAEYNELGTLTSEEIAERYPYVDSFQCVQNPAVRVEGVNLLPPFSQWDVHANAKVVEPYKLELNASSAWQSTNLTVKVVTNTKYTILCSHPSNCGLYVKNVASGAEIAVTIGTGKATFTTPANCNAIYIEASNTTTGTFTFSNPMLVLGDTLSTEFKPYNTSFLYLQTPLYEGETLEEIDGKWLRTKKWEKVVLDGSLDFVNTVIYTNYKRVSIPVSFLPNATDGVNNNPNSFLIKYNGNLVSNFIQPWGDQEEHIITTNHLHIIILNSDSGWGENYTPTVDEIKAFFLGWRMYNGDLYTASTSLGTTYSGAGTKKWAWVGKPDGSVNTLPTTLAPNYTPYQLHYQLATPIVEEVQVEGKLVVNEGLNQVEVFKGVVVRELANPSKHSNYAASPYYAINANTAGSYPSNPLTHKPKQILQVFKNSKLDSSWVLGADGTVTGWINGVYAYILGSNFDPTAQYSVTYLALPEEFTAPLISVECTVDNNLKTTVDTLVDELAKVTTDVGALEVALRNRGLLNKLLHCSIQTDYAQSIPTATDTKVGLNYVNQDTHGLANLVSSSIIIKEPGTYVITGYATFAGSTSGIRTLTIMYNDNFLVRQNTNAVSIGNTFVSVFDIVKITTPNQQISLQVYQNSGNAINLTYARLIILKVGD</sequence>
<reference evidence="1" key="1">
    <citation type="journal article" date="2023" name="J. Hazard. Mater.">
        <title>Anaerobic biodegradation of pyrene and benzo[a]pyrene by a new sulfate-reducing Desulforamulus aquiferis strain DSA.</title>
        <authorList>
            <person name="Zhang Z."/>
            <person name="Sun J."/>
            <person name="Gong X."/>
            <person name="Wang C."/>
            <person name="Wang H."/>
        </authorList>
    </citation>
    <scope>NUCLEOTIDE SEQUENCE</scope>
    <source>
        <strain evidence="1">DSA</strain>
    </source>
</reference>
<gene>
    <name evidence="1" type="ORF">P6N53_09805</name>
</gene>
<comment type="caution">
    <text evidence="1">The sequence shown here is derived from an EMBL/GenBank/DDBJ whole genome shotgun (WGS) entry which is preliminary data.</text>
</comment>
<dbReference type="EMBL" id="JARPTC010000014">
    <property type="protein sequence ID" value="MDO7787513.1"/>
    <property type="molecule type" value="Genomic_DNA"/>
</dbReference>
<evidence type="ECO:0008006" key="3">
    <source>
        <dbReference type="Google" id="ProtNLM"/>
    </source>
</evidence>
<organism evidence="1 2">
    <name type="scientific">Desulforamulus aquiferis</name>
    <dbReference type="NCBI Taxonomy" id="1397668"/>
    <lineage>
        <taxon>Bacteria</taxon>
        <taxon>Bacillati</taxon>
        <taxon>Bacillota</taxon>
        <taxon>Clostridia</taxon>
        <taxon>Eubacteriales</taxon>
        <taxon>Peptococcaceae</taxon>
        <taxon>Desulforamulus</taxon>
    </lineage>
</organism>
<dbReference type="RefSeq" id="WP_304542658.1">
    <property type="nucleotide sequence ID" value="NZ_JARPTC010000014.1"/>
</dbReference>
<keyword evidence="2" id="KW-1185">Reference proteome</keyword>
<proteinExistence type="predicted"/>
<name>A0AAW7ZE09_9FIRM</name>
<evidence type="ECO:0000313" key="1">
    <source>
        <dbReference type="EMBL" id="MDO7787513.1"/>
    </source>
</evidence>
<protein>
    <recommendedName>
        <fullName evidence="3">C1q domain-containing protein</fullName>
    </recommendedName>
</protein>
<dbReference type="Gene3D" id="2.60.120.260">
    <property type="entry name" value="Galactose-binding domain-like"/>
    <property type="match status" value="1"/>
</dbReference>
<reference evidence="1" key="2">
    <citation type="submission" date="2023-03" db="EMBL/GenBank/DDBJ databases">
        <authorList>
            <person name="Zhang Z."/>
        </authorList>
    </citation>
    <scope>NUCLEOTIDE SEQUENCE</scope>
    <source>
        <strain evidence="1">DSA</strain>
    </source>
</reference>
<dbReference type="Proteomes" id="UP001172911">
    <property type="component" value="Unassembled WGS sequence"/>
</dbReference>